<feature type="compositionally biased region" description="Basic and acidic residues" evidence="1">
    <location>
        <begin position="99"/>
        <end position="111"/>
    </location>
</feature>
<organism evidence="2">
    <name type="scientific">Octactis speculum</name>
    <dbReference type="NCBI Taxonomy" id="3111310"/>
    <lineage>
        <taxon>Eukaryota</taxon>
        <taxon>Sar</taxon>
        <taxon>Stramenopiles</taxon>
        <taxon>Ochrophyta</taxon>
        <taxon>Dictyochophyceae</taxon>
        <taxon>Dictyochales</taxon>
        <taxon>Dictyochaceae</taxon>
        <taxon>Octactis</taxon>
    </lineage>
</organism>
<dbReference type="EMBL" id="HBGS01023084">
    <property type="protein sequence ID" value="CAD9413584.1"/>
    <property type="molecule type" value="Transcribed_RNA"/>
</dbReference>
<name>A0A7S2C2C9_9STRA</name>
<accession>A0A7S2C2C9</accession>
<sequence>MESMMITKGPAIFRMAAQWRGSRCLKPHAGVHEGTRFFSSSQEKNSLFDTRFMNDKFDDAPTERETSEIGTSGSGMEPYRPENWKELLAEAEASYPERAGPRRSKEKERQKTRLWGIRQQHKVTKGQLRAANLRKRAGLTNEIEKMEETIDKYGFAAAIKYAEAVGNGDSIGLGGRFGRRYLKPK</sequence>
<reference evidence="2" key="1">
    <citation type="submission" date="2021-01" db="EMBL/GenBank/DDBJ databases">
        <authorList>
            <person name="Corre E."/>
            <person name="Pelletier E."/>
            <person name="Niang G."/>
            <person name="Scheremetjew M."/>
            <person name="Finn R."/>
            <person name="Kale V."/>
            <person name="Holt S."/>
            <person name="Cochrane G."/>
            <person name="Meng A."/>
            <person name="Brown T."/>
            <person name="Cohen L."/>
        </authorList>
    </citation>
    <scope>NUCLEOTIDE SEQUENCE</scope>
    <source>
        <strain evidence="2">CCMP1381</strain>
    </source>
</reference>
<protein>
    <submittedName>
        <fullName evidence="2">Uncharacterized protein</fullName>
    </submittedName>
</protein>
<proteinExistence type="predicted"/>
<feature type="compositionally biased region" description="Basic and acidic residues" evidence="1">
    <location>
        <begin position="57"/>
        <end position="67"/>
    </location>
</feature>
<feature type="region of interest" description="Disordered" evidence="1">
    <location>
        <begin position="57"/>
        <end position="111"/>
    </location>
</feature>
<dbReference type="AlphaFoldDB" id="A0A7S2C2C9"/>
<evidence type="ECO:0000313" key="2">
    <source>
        <dbReference type="EMBL" id="CAD9413584.1"/>
    </source>
</evidence>
<gene>
    <name evidence="2" type="ORF">DSPE1174_LOCUS11715</name>
</gene>
<evidence type="ECO:0000256" key="1">
    <source>
        <dbReference type="SAM" id="MobiDB-lite"/>
    </source>
</evidence>
<feature type="compositionally biased region" description="Basic and acidic residues" evidence="1">
    <location>
        <begin position="79"/>
        <end position="88"/>
    </location>
</feature>